<dbReference type="InterPro" id="IPR001173">
    <property type="entry name" value="Glyco_trans_2-like"/>
</dbReference>
<evidence type="ECO:0000313" key="3">
    <source>
        <dbReference type="Proteomes" id="UP000198703"/>
    </source>
</evidence>
<organism evidence="2 3">
    <name type="scientific">Rubrimonas cliftonensis</name>
    <dbReference type="NCBI Taxonomy" id="89524"/>
    <lineage>
        <taxon>Bacteria</taxon>
        <taxon>Pseudomonadati</taxon>
        <taxon>Pseudomonadota</taxon>
        <taxon>Alphaproteobacteria</taxon>
        <taxon>Rhodobacterales</taxon>
        <taxon>Paracoccaceae</taxon>
        <taxon>Rubrimonas</taxon>
    </lineage>
</organism>
<dbReference type="Pfam" id="PF00535">
    <property type="entry name" value="Glycos_transf_2"/>
    <property type="match status" value="1"/>
</dbReference>
<keyword evidence="3" id="KW-1185">Reference proteome</keyword>
<evidence type="ECO:0000259" key="1">
    <source>
        <dbReference type="Pfam" id="PF00535"/>
    </source>
</evidence>
<dbReference type="Proteomes" id="UP000198703">
    <property type="component" value="Unassembled WGS sequence"/>
</dbReference>
<sequence>MIAPYTVVLTSCGRFDLLEPTIVSLVATLDAPPADFIVIEDSGDEAVREIVRRAAPEARVIVNETRLGQMRSIDRAYAEVGTDWAFHCEDDWEFGRPGYLTESFALLRAFPQFSMVGLRAQAELNPLVRSAAVEEAEGVRFFRLDPALHPEYFGYSFNPGLRRMADLRALGPLAGVGGEEDVSWTMKRRGLHMVNLADPAVRHIGWERHVDDPTTRAKARKLGQRLARSFRKRIKRLRRALGATR</sequence>
<dbReference type="RefSeq" id="WP_093249770.1">
    <property type="nucleotide sequence ID" value="NZ_FNQM01000002.1"/>
</dbReference>
<accession>A0A1H3XNN0</accession>
<evidence type="ECO:0000313" key="2">
    <source>
        <dbReference type="EMBL" id="SEA01047.1"/>
    </source>
</evidence>
<protein>
    <submittedName>
        <fullName evidence="2">Glycosyltransferase like family 2</fullName>
    </submittedName>
</protein>
<dbReference type="Gene3D" id="3.90.550.10">
    <property type="entry name" value="Spore Coat Polysaccharide Biosynthesis Protein SpsA, Chain A"/>
    <property type="match status" value="1"/>
</dbReference>
<dbReference type="STRING" id="89524.SAMN05444370_102507"/>
<dbReference type="InterPro" id="IPR029044">
    <property type="entry name" value="Nucleotide-diphossugar_trans"/>
</dbReference>
<gene>
    <name evidence="2" type="ORF">SAMN05444370_102507</name>
</gene>
<keyword evidence="2" id="KW-0808">Transferase</keyword>
<dbReference type="EMBL" id="FNQM01000002">
    <property type="protein sequence ID" value="SEA01047.1"/>
    <property type="molecule type" value="Genomic_DNA"/>
</dbReference>
<proteinExistence type="predicted"/>
<dbReference type="OrthoDB" id="848759at2"/>
<dbReference type="SUPFAM" id="SSF53448">
    <property type="entry name" value="Nucleotide-diphospho-sugar transferases"/>
    <property type="match status" value="1"/>
</dbReference>
<feature type="domain" description="Glycosyltransferase 2-like" evidence="1">
    <location>
        <begin position="6"/>
        <end position="94"/>
    </location>
</feature>
<dbReference type="GO" id="GO:0016740">
    <property type="term" value="F:transferase activity"/>
    <property type="evidence" value="ECO:0007669"/>
    <property type="project" value="UniProtKB-KW"/>
</dbReference>
<name>A0A1H3XNN0_9RHOB</name>
<reference evidence="2 3" key="1">
    <citation type="submission" date="2016-10" db="EMBL/GenBank/DDBJ databases">
        <authorList>
            <person name="de Groot N.N."/>
        </authorList>
    </citation>
    <scope>NUCLEOTIDE SEQUENCE [LARGE SCALE GENOMIC DNA]</scope>
    <source>
        <strain evidence="2 3">DSM 15345</strain>
    </source>
</reference>
<dbReference type="AlphaFoldDB" id="A0A1H3XNN0"/>